<dbReference type="OrthoDB" id="7464126at2759"/>
<evidence type="ECO:0000256" key="1">
    <source>
        <dbReference type="SAM" id="MobiDB-lite"/>
    </source>
</evidence>
<dbReference type="AlphaFoldDB" id="A0A3D8QW57"/>
<feature type="compositionally biased region" description="Basic and acidic residues" evidence="1">
    <location>
        <begin position="347"/>
        <end position="367"/>
    </location>
</feature>
<feature type="compositionally biased region" description="Polar residues" evidence="1">
    <location>
        <begin position="816"/>
        <end position="832"/>
    </location>
</feature>
<feature type="region of interest" description="Disordered" evidence="1">
    <location>
        <begin position="437"/>
        <end position="495"/>
    </location>
</feature>
<feature type="region of interest" description="Disordered" evidence="1">
    <location>
        <begin position="793"/>
        <end position="832"/>
    </location>
</feature>
<dbReference type="Proteomes" id="UP000256645">
    <property type="component" value="Unassembled WGS sequence"/>
</dbReference>
<keyword evidence="4" id="KW-1185">Reference proteome</keyword>
<dbReference type="InterPro" id="IPR000626">
    <property type="entry name" value="Ubiquitin-like_dom"/>
</dbReference>
<feature type="domain" description="Ubiquitin-like" evidence="2">
    <location>
        <begin position="739"/>
        <end position="797"/>
    </location>
</feature>
<evidence type="ECO:0000313" key="3">
    <source>
        <dbReference type="EMBL" id="RDW65999.1"/>
    </source>
</evidence>
<dbReference type="Gene3D" id="3.10.20.90">
    <property type="entry name" value="Phosphatidylinositol 3-kinase Catalytic Subunit, Chain A, domain 1"/>
    <property type="match status" value="1"/>
</dbReference>
<organism evidence="3 4">
    <name type="scientific">Coleophoma cylindrospora</name>
    <dbReference type="NCBI Taxonomy" id="1849047"/>
    <lineage>
        <taxon>Eukaryota</taxon>
        <taxon>Fungi</taxon>
        <taxon>Dikarya</taxon>
        <taxon>Ascomycota</taxon>
        <taxon>Pezizomycotina</taxon>
        <taxon>Leotiomycetes</taxon>
        <taxon>Helotiales</taxon>
        <taxon>Dermateaceae</taxon>
        <taxon>Coleophoma</taxon>
    </lineage>
</organism>
<protein>
    <recommendedName>
        <fullName evidence="2">Ubiquitin-like domain-containing protein</fullName>
    </recommendedName>
</protein>
<reference evidence="3 4" key="1">
    <citation type="journal article" date="2018" name="IMA Fungus">
        <title>IMA Genome-F 9: Draft genome sequence of Annulohypoxylon stygium, Aspergillus mulundensis, Berkeleyomyces basicola (syn. Thielaviopsis basicola), Ceratocystis smalleyi, two Cercospora beticola strains, Coleophoma cylindrospora, Fusarium fracticaudum, Phialophora cf. hyalina, and Morchella septimelata.</title>
        <authorList>
            <person name="Wingfield B.D."/>
            <person name="Bills G.F."/>
            <person name="Dong Y."/>
            <person name="Huang W."/>
            <person name="Nel W.J."/>
            <person name="Swalarsk-Parry B.S."/>
            <person name="Vaghefi N."/>
            <person name="Wilken P.M."/>
            <person name="An Z."/>
            <person name="de Beer Z.W."/>
            <person name="De Vos L."/>
            <person name="Chen L."/>
            <person name="Duong T.A."/>
            <person name="Gao Y."/>
            <person name="Hammerbacher A."/>
            <person name="Kikkert J.R."/>
            <person name="Li Y."/>
            <person name="Li H."/>
            <person name="Li K."/>
            <person name="Li Q."/>
            <person name="Liu X."/>
            <person name="Ma X."/>
            <person name="Naidoo K."/>
            <person name="Pethybridge S.J."/>
            <person name="Sun J."/>
            <person name="Steenkamp E.T."/>
            <person name="van der Nest M.A."/>
            <person name="van Wyk S."/>
            <person name="Wingfield M.J."/>
            <person name="Xiong C."/>
            <person name="Yue Q."/>
            <person name="Zhang X."/>
        </authorList>
    </citation>
    <scope>NUCLEOTIDE SEQUENCE [LARGE SCALE GENOMIC DNA]</scope>
    <source>
        <strain evidence="3 4">BP6252</strain>
    </source>
</reference>
<dbReference type="SUPFAM" id="SSF54236">
    <property type="entry name" value="Ubiquitin-like"/>
    <property type="match status" value="1"/>
</dbReference>
<name>A0A3D8QW57_9HELO</name>
<dbReference type="EMBL" id="PDLM01000011">
    <property type="protein sequence ID" value="RDW65999.1"/>
    <property type="molecule type" value="Genomic_DNA"/>
</dbReference>
<proteinExistence type="predicted"/>
<gene>
    <name evidence="3" type="ORF">BP6252_09634</name>
</gene>
<evidence type="ECO:0000259" key="2">
    <source>
        <dbReference type="PROSITE" id="PS50053"/>
    </source>
</evidence>
<comment type="caution">
    <text evidence="3">The sequence shown here is derived from an EMBL/GenBank/DDBJ whole genome shotgun (WGS) entry which is preliminary data.</text>
</comment>
<dbReference type="InterPro" id="IPR029071">
    <property type="entry name" value="Ubiquitin-like_domsf"/>
</dbReference>
<feature type="compositionally biased region" description="Basic and acidic residues" evidence="1">
    <location>
        <begin position="557"/>
        <end position="569"/>
    </location>
</feature>
<dbReference type="PROSITE" id="PS50053">
    <property type="entry name" value="UBIQUITIN_2"/>
    <property type="match status" value="1"/>
</dbReference>
<feature type="compositionally biased region" description="Acidic residues" evidence="1">
    <location>
        <begin position="443"/>
        <end position="456"/>
    </location>
</feature>
<evidence type="ECO:0000313" key="4">
    <source>
        <dbReference type="Proteomes" id="UP000256645"/>
    </source>
</evidence>
<sequence>MSFGFSVGDCILVLQIARNSYENCRAAGSEYTKIAREVKSLYSILTILRSEVEKTESPLFRREGESTKTEISYAIEGCKHILEDLQTLLAKYKGLSGDGEENVNAGRKLWHRIRFGSKAQALEEVRVRIITYTSTIAVSLDAMQLKATGRLEDSSGRLEEITVRIDGTTIRVEDKINEMANNFLAMKNAIVNDELRARAQPRGWSGLSLMSLSTYSDDDKDVWQEFRREMVMKGFKSHHLERHKDILTAYMLKLRQCGVLDQLKLPANEVKPWWMQSMFLDTSETLPGLAPIIEDESLVRDQPHSGSSTVPQQSLSNLPIPRRVQRDAKLPNTHMERILAAKLESSTPKKRDRANETSERDTLERDTIAGTTMEMKEARHDTATLEDDALEPISTHASVVPGQRIISQTGPLFKAPDDSRVEVRTSSRMNKFAYAESIAESGSEPEPEPELEADAEPEQRPVLDSLNQRRRVLVAREDQGKGPSSRSSNVDVGLPQEIEIHPQPEVTHEVLSDLHNRQPKSIEKPVSGWQPSIRENDRQQGRNRSPSLNSLSEDSESEIKSRHLDREGQRTPLHFENLDKSLFNPTTKRISSLEGASSPDKHSLTGGSLGPQYTYYWVWTCCRCWNHSSTSPSITTDCPGCSHLRCTDCSLEKIKTRTPSTTWESESTRNSAYTTSSLPSSDKSILDQIVDLVKTKKVRYPEDLSAQSRGELDDLIYIKHRGIKYCVAFPAYSTVFYLTVRDIRERAAATITLPNSDIQNLKLFYKGKQLKDDDALCCDYDVRDKSEILCMVSDGSEDSDSGSGGEDSSDESTDSRISNGAQDLSPVSRQQTAKAALLAGMTEAFRLRNEPGDWAGLKGRRVLTAALAAAQIDRASRSDE</sequence>
<dbReference type="STRING" id="1849047.A0A3D8QW57"/>
<accession>A0A3D8QW57</accession>
<feature type="region of interest" description="Disordered" evidence="1">
    <location>
        <begin position="339"/>
        <end position="370"/>
    </location>
</feature>
<feature type="region of interest" description="Disordered" evidence="1">
    <location>
        <begin position="516"/>
        <end position="580"/>
    </location>
</feature>